<feature type="chain" id="PRO_5024882732" description="Secretion system C-terminal sorting domain-containing protein" evidence="1">
    <location>
        <begin position="18"/>
        <end position="356"/>
    </location>
</feature>
<dbReference type="InterPro" id="IPR026444">
    <property type="entry name" value="Secre_tail"/>
</dbReference>
<dbReference type="InterPro" id="IPR015943">
    <property type="entry name" value="WD40/YVTN_repeat-like_dom_sf"/>
</dbReference>
<evidence type="ECO:0000313" key="3">
    <source>
        <dbReference type="EMBL" id="RKX71342.1"/>
    </source>
</evidence>
<dbReference type="NCBIfam" id="TIGR04183">
    <property type="entry name" value="Por_Secre_tail"/>
    <property type="match status" value="1"/>
</dbReference>
<feature type="domain" description="Secretion system C-terminal sorting" evidence="2">
    <location>
        <begin position="291"/>
        <end position="352"/>
    </location>
</feature>
<name>A0A660SLG5_UNCW3</name>
<proteinExistence type="predicted"/>
<dbReference type="SUPFAM" id="SSF101898">
    <property type="entry name" value="NHL repeat"/>
    <property type="match status" value="1"/>
</dbReference>
<keyword evidence="1" id="KW-0732">Signal</keyword>
<dbReference type="EMBL" id="QNBE01000011">
    <property type="protein sequence ID" value="RKX71342.1"/>
    <property type="molecule type" value="Genomic_DNA"/>
</dbReference>
<evidence type="ECO:0000256" key="1">
    <source>
        <dbReference type="SAM" id="SignalP"/>
    </source>
</evidence>
<gene>
    <name evidence="3" type="ORF">DRP53_01890</name>
</gene>
<accession>A0A660SLG5</accession>
<evidence type="ECO:0000313" key="4">
    <source>
        <dbReference type="Proteomes" id="UP000268469"/>
    </source>
</evidence>
<dbReference type="Proteomes" id="UP000268469">
    <property type="component" value="Unassembled WGS sequence"/>
</dbReference>
<reference evidence="3 4" key="1">
    <citation type="submission" date="2018-06" db="EMBL/GenBank/DDBJ databases">
        <title>Extensive metabolic versatility and redundancy in microbially diverse, dynamic hydrothermal sediments.</title>
        <authorList>
            <person name="Dombrowski N."/>
            <person name="Teske A."/>
            <person name="Baker B.J."/>
        </authorList>
    </citation>
    <scope>NUCLEOTIDE SEQUENCE [LARGE SCALE GENOMIC DNA]</scope>
    <source>
        <strain evidence="3">B36_G15</strain>
    </source>
</reference>
<sequence>MGKYLLMLLPIMGLVWATPINDVCPNWTPQPQKPKVGWEGLGDSVFGFECNESYYCVGVHFVNDTFYVTAGRTDLCVLVYDRNGNYVRRFPQQGTSGWGWRDLAYSHGWSGNEWLWGSHDASSEGFDFDGNVHKQITVSGGPSPLRAQAWDPVNKYFFTASWSSPIYKYDTTGNIIETGSNSYSVYGAAYDDGSPDGPWVWISAQNPNMIYQFDPSTMSYTGIQFPVTSKPRVAGGVSYTTEWEPGMGHVVYLHQGDPDCVIIYEIGPAPGVSERRTAKAQSWITIPSITTGMLEVKLQTDRATDVTIYNASGQVVKRARLTHPRKLDLTDLTPGVYFLNAHQGSSETTLKFLLIH</sequence>
<protein>
    <recommendedName>
        <fullName evidence="2">Secretion system C-terminal sorting domain-containing protein</fullName>
    </recommendedName>
</protein>
<dbReference type="Gene3D" id="2.130.10.10">
    <property type="entry name" value="YVTN repeat-like/Quinoprotein amine dehydrogenase"/>
    <property type="match status" value="1"/>
</dbReference>
<organism evidence="3 4">
    <name type="scientific">candidate division WOR-3 bacterium</name>
    <dbReference type="NCBI Taxonomy" id="2052148"/>
    <lineage>
        <taxon>Bacteria</taxon>
        <taxon>Bacteria division WOR-3</taxon>
    </lineage>
</organism>
<dbReference type="Pfam" id="PF18962">
    <property type="entry name" value="Por_Secre_tail"/>
    <property type="match status" value="1"/>
</dbReference>
<dbReference type="AlphaFoldDB" id="A0A660SLG5"/>
<feature type="signal peptide" evidence="1">
    <location>
        <begin position="1"/>
        <end position="17"/>
    </location>
</feature>
<comment type="caution">
    <text evidence="3">The sequence shown here is derived from an EMBL/GenBank/DDBJ whole genome shotgun (WGS) entry which is preliminary data.</text>
</comment>
<evidence type="ECO:0000259" key="2">
    <source>
        <dbReference type="Pfam" id="PF18962"/>
    </source>
</evidence>